<evidence type="ECO:0000259" key="10">
    <source>
        <dbReference type="PROSITE" id="PS50862"/>
    </source>
</evidence>
<keyword evidence="4 7" id="KW-0067">ATP-binding</keyword>
<reference evidence="12" key="1">
    <citation type="journal article" date="2019" name="Int. J. Syst. Evol. Microbiol.">
        <title>The Global Catalogue of Microorganisms (GCM) 10K type strain sequencing project: providing services to taxonomists for standard genome sequencing and annotation.</title>
        <authorList>
            <consortium name="The Broad Institute Genomics Platform"/>
            <consortium name="The Broad Institute Genome Sequencing Center for Infectious Disease"/>
            <person name="Wu L."/>
            <person name="Ma J."/>
        </authorList>
    </citation>
    <scope>NUCLEOTIDE SEQUENCE [LARGE SCALE GENOMIC DNA]</scope>
    <source>
        <strain evidence="12">CCUG 63830</strain>
    </source>
</reference>
<evidence type="ECO:0000256" key="5">
    <source>
        <dbReference type="ARBA" id="ARBA00023146"/>
    </source>
</evidence>
<dbReference type="PANTHER" id="PTHR42918:SF15">
    <property type="entry name" value="LYSINE--TRNA LIGASE, CHLOROPLASTIC_MITOCHONDRIAL"/>
    <property type="match status" value="1"/>
</dbReference>
<dbReference type="Pfam" id="PF01336">
    <property type="entry name" value="tRNA_anti-codon"/>
    <property type="match status" value="1"/>
</dbReference>
<gene>
    <name evidence="7 11" type="primary">lysS</name>
    <name evidence="11" type="ORF">ACFP90_10685</name>
</gene>
<dbReference type="EMBL" id="JBHSWB010000001">
    <property type="protein sequence ID" value="MFC6660762.1"/>
    <property type="molecule type" value="Genomic_DNA"/>
</dbReference>
<feature type="compositionally biased region" description="Basic and acidic residues" evidence="9">
    <location>
        <begin position="9"/>
        <end position="19"/>
    </location>
</feature>
<dbReference type="Gene3D" id="3.30.930.10">
    <property type="entry name" value="Bira Bifunctional Protein, Domain 2"/>
    <property type="match status" value="1"/>
</dbReference>
<evidence type="ECO:0000256" key="3">
    <source>
        <dbReference type="ARBA" id="ARBA00022741"/>
    </source>
</evidence>
<comment type="caution">
    <text evidence="11">The sequence shown here is derived from an EMBL/GenBank/DDBJ whole genome shotgun (WGS) entry which is preliminary data.</text>
</comment>
<proteinExistence type="inferred from homology"/>
<dbReference type="Proteomes" id="UP001596317">
    <property type="component" value="Unassembled WGS sequence"/>
</dbReference>
<feature type="binding site" evidence="7">
    <location>
        <position position="469"/>
    </location>
    <ligand>
        <name>Mg(2+)</name>
        <dbReference type="ChEBI" id="CHEBI:18420"/>
        <label>1</label>
    </ligand>
</feature>
<evidence type="ECO:0000256" key="8">
    <source>
        <dbReference type="RuleBase" id="RU000336"/>
    </source>
</evidence>
<dbReference type="NCBIfam" id="TIGR00499">
    <property type="entry name" value="lysS_bact"/>
    <property type="match status" value="1"/>
</dbReference>
<evidence type="ECO:0000256" key="6">
    <source>
        <dbReference type="ARBA" id="ARBA00048573"/>
    </source>
</evidence>
<dbReference type="InterPro" id="IPR012340">
    <property type="entry name" value="NA-bd_OB-fold"/>
</dbReference>
<keyword evidence="3 7" id="KW-0547">Nucleotide-binding</keyword>
<comment type="catalytic activity">
    <reaction evidence="6 7 8">
        <text>tRNA(Lys) + L-lysine + ATP = L-lysyl-tRNA(Lys) + AMP + diphosphate</text>
        <dbReference type="Rhea" id="RHEA:20792"/>
        <dbReference type="Rhea" id="RHEA-COMP:9696"/>
        <dbReference type="Rhea" id="RHEA-COMP:9697"/>
        <dbReference type="ChEBI" id="CHEBI:30616"/>
        <dbReference type="ChEBI" id="CHEBI:32551"/>
        <dbReference type="ChEBI" id="CHEBI:33019"/>
        <dbReference type="ChEBI" id="CHEBI:78442"/>
        <dbReference type="ChEBI" id="CHEBI:78529"/>
        <dbReference type="ChEBI" id="CHEBI:456215"/>
        <dbReference type="EC" id="6.1.1.6"/>
    </reaction>
</comment>
<dbReference type="HAMAP" id="MF_00252">
    <property type="entry name" value="Lys_tRNA_synth_class2"/>
    <property type="match status" value="1"/>
</dbReference>
<keyword evidence="1 7" id="KW-0436">Ligase</keyword>
<dbReference type="RefSeq" id="WP_380055945.1">
    <property type="nucleotide sequence ID" value="NZ_JBHSWB010000001.1"/>
</dbReference>
<keyword evidence="2 7" id="KW-0479">Metal-binding</keyword>
<dbReference type="PROSITE" id="PS50862">
    <property type="entry name" value="AA_TRNA_LIGASE_II"/>
    <property type="match status" value="1"/>
</dbReference>
<comment type="similarity">
    <text evidence="7">Belongs to the class-II aminoacyl-tRNA synthetase family.</text>
</comment>
<evidence type="ECO:0000256" key="4">
    <source>
        <dbReference type="ARBA" id="ARBA00022840"/>
    </source>
</evidence>
<dbReference type="CDD" id="cd04322">
    <property type="entry name" value="LysRS_N"/>
    <property type="match status" value="1"/>
</dbReference>
<keyword evidence="7 8" id="KW-0460">Magnesium</keyword>
<dbReference type="SUPFAM" id="SSF55681">
    <property type="entry name" value="Class II aaRS and biotin synthetases"/>
    <property type="match status" value="1"/>
</dbReference>
<dbReference type="SUPFAM" id="SSF50249">
    <property type="entry name" value="Nucleic acid-binding proteins"/>
    <property type="match status" value="1"/>
</dbReference>
<evidence type="ECO:0000256" key="2">
    <source>
        <dbReference type="ARBA" id="ARBA00022723"/>
    </source>
</evidence>
<dbReference type="InterPro" id="IPR006195">
    <property type="entry name" value="aa-tRNA-synth_II"/>
</dbReference>
<keyword evidence="5 7" id="KW-0030">Aminoacyl-tRNA synthetase</keyword>
<comment type="cofactor">
    <cofactor evidence="7 8">
        <name>Mg(2+)</name>
        <dbReference type="ChEBI" id="CHEBI:18420"/>
    </cofactor>
    <text evidence="7 8">Binds 3 Mg(2+) ions per subunit.</text>
</comment>
<organism evidence="11 12">
    <name type="scientific">Deinococcus multiflagellatus</name>
    <dbReference type="NCBI Taxonomy" id="1656887"/>
    <lineage>
        <taxon>Bacteria</taxon>
        <taxon>Thermotogati</taxon>
        <taxon>Deinococcota</taxon>
        <taxon>Deinococci</taxon>
        <taxon>Deinococcales</taxon>
        <taxon>Deinococcaceae</taxon>
        <taxon>Deinococcus</taxon>
    </lineage>
</organism>
<dbReference type="EC" id="6.1.1.6" evidence="7"/>
<comment type="subcellular location">
    <subcellularLocation>
        <location evidence="7">Cytoplasm</location>
    </subcellularLocation>
</comment>
<evidence type="ECO:0000256" key="9">
    <source>
        <dbReference type="SAM" id="MobiDB-lite"/>
    </source>
</evidence>
<dbReference type="InterPro" id="IPR004365">
    <property type="entry name" value="NA-bd_OB_tRNA"/>
</dbReference>
<name>A0ABW1ZKH7_9DEIO</name>
<dbReference type="GO" id="GO:0004824">
    <property type="term" value="F:lysine-tRNA ligase activity"/>
    <property type="evidence" value="ECO:0007669"/>
    <property type="project" value="UniProtKB-EC"/>
</dbReference>
<feature type="binding site" evidence="7">
    <location>
        <position position="476"/>
    </location>
    <ligand>
        <name>Mg(2+)</name>
        <dbReference type="ChEBI" id="CHEBI:18420"/>
        <label>1</label>
    </ligand>
</feature>
<protein>
    <recommendedName>
        <fullName evidence="7">Lysine--tRNA ligase</fullName>
        <ecNumber evidence="7">6.1.1.6</ecNumber>
    </recommendedName>
    <alternativeName>
        <fullName evidence="7">Lysyl-tRNA synthetase</fullName>
        <shortName evidence="7">LysRS</shortName>
    </alternativeName>
</protein>
<dbReference type="InterPro" id="IPR045864">
    <property type="entry name" value="aa-tRNA-synth_II/BPL/LPL"/>
</dbReference>
<evidence type="ECO:0000256" key="7">
    <source>
        <dbReference type="HAMAP-Rule" id="MF_00252"/>
    </source>
</evidence>
<dbReference type="InterPro" id="IPR044136">
    <property type="entry name" value="Lys-tRNA-ligase_II_N"/>
</dbReference>
<feature type="domain" description="Aminoacyl-transfer RNA synthetases class-II family profile" evidence="10">
    <location>
        <begin position="241"/>
        <end position="557"/>
    </location>
</feature>
<dbReference type="PRINTS" id="PR00982">
    <property type="entry name" value="TRNASYNTHLYS"/>
</dbReference>
<dbReference type="InterPro" id="IPR004364">
    <property type="entry name" value="Aa-tRNA-synt_II"/>
</dbReference>
<dbReference type="NCBIfam" id="NF001756">
    <property type="entry name" value="PRK00484.1"/>
    <property type="match status" value="1"/>
</dbReference>
<dbReference type="InterPro" id="IPR018149">
    <property type="entry name" value="Lys-tRNA-synth_II_C"/>
</dbReference>
<keyword evidence="7" id="KW-0648">Protein biosynthesis</keyword>
<accession>A0ABW1ZKH7</accession>
<keyword evidence="7" id="KW-0963">Cytoplasm</keyword>
<dbReference type="Pfam" id="PF00152">
    <property type="entry name" value="tRNA-synt_2"/>
    <property type="match status" value="1"/>
</dbReference>
<comment type="subunit">
    <text evidence="7">Homodimer.</text>
</comment>
<sequence length="574" mass="65175">MSGNARAAPRGEDHNHSTDADGQWQMAEGETAWAICFLSAAIRPEPFAFCHLPPTRPYTSPHVRRPPAPRPEGLHEQTVSRLNNLDAQVAAGFEAYPYSYARTHHARDVLAAHPGELESGQEWPEEVYALAGRVTLMRHMGKAAFADLNDEHGKIQLHFSKQDTDGFDATKKIDLGDIIGVRGFPFVTKTGQLTLRVTSWQPLVKSLHPLPSKFHGLQDEELRARRRYVDLMVNSESREVYRTRSRMLRFIRHFLDSRDFMEVEGPTLQVVPGGTEARPFKTFHNALGHEFSLRISLELYLKRLLVGGFERVYEIGRNYRNEGIDRTHNPEFTMLEAYFAYGDYNDMMKLVEQLLHDLVVELKGEPKLTYQGKELDFSLPFKRLDFVTALKEQAGLDFDPLDLVKLRQWSDERHPEFRKVPDYKLLDKLGGEYVEPLLQNPTFLTDMPLAISPLVKVHRERAGLAERADLYVAGFELAPIYSELNDALDQRARFEAQTARREAGDDEAHEQDEDFLLALEYGMPPTAGMGMGMDRLAMLLTDRDSIRDVLLFPLLRPEGTGGEGEKGEAEASAQ</sequence>
<evidence type="ECO:0000256" key="1">
    <source>
        <dbReference type="ARBA" id="ARBA00022598"/>
    </source>
</evidence>
<feature type="region of interest" description="Disordered" evidence="9">
    <location>
        <begin position="1"/>
        <end position="21"/>
    </location>
</feature>
<dbReference type="PANTHER" id="PTHR42918">
    <property type="entry name" value="LYSYL-TRNA SYNTHETASE"/>
    <property type="match status" value="1"/>
</dbReference>
<dbReference type="Gene3D" id="2.40.50.140">
    <property type="entry name" value="Nucleic acid-binding proteins"/>
    <property type="match status" value="1"/>
</dbReference>
<feature type="binding site" evidence="7">
    <location>
        <position position="476"/>
    </location>
    <ligand>
        <name>Mg(2+)</name>
        <dbReference type="ChEBI" id="CHEBI:18420"/>
        <label>2</label>
    </ligand>
</feature>
<keyword evidence="12" id="KW-1185">Reference proteome</keyword>
<evidence type="ECO:0000313" key="11">
    <source>
        <dbReference type="EMBL" id="MFC6660762.1"/>
    </source>
</evidence>
<evidence type="ECO:0000313" key="12">
    <source>
        <dbReference type="Proteomes" id="UP001596317"/>
    </source>
</evidence>
<dbReference type="CDD" id="cd00775">
    <property type="entry name" value="LysRS_core"/>
    <property type="match status" value="1"/>
</dbReference>
<dbReference type="InterPro" id="IPR002313">
    <property type="entry name" value="Lys-tRNA-ligase_II"/>
</dbReference>